<proteinExistence type="inferred from homology"/>
<dbReference type="SUPFAM" id="SSF51366">
    <property type="entry name" value="Ribulose-phoshate binding barrel"/>
    <property type="match status" value="1"/>
</dbReference>
<accession>A0AA90NLS2</accession>
<evidence type="ECO:0000256" key="1">
    <source>
        <dbReference type="ARBA" id="ARBA00001164"/>
    </source>
</evidence>
<dbReference type="HAMAP" id="MF_00135">
    <property type="entry name" value="PRAI"/>
    <property type="match status" value="1"/>
</dbReference>
<dbReference type="InterPro" id="IPR044643">
    <property type="entry name" value="TrpF_fam"/>
</dbReference>
<comment type="catalytic activity">
    <reaction evidence="1 10">
        <text>N-(5-phospho-beta-D-ribosyl)anthranilate = 1-(2-carboxyphenylamino)-1-deoxy-D-ribulose 5-phosphate</text>
        <dbReference type="Rhea" id="RHEA:21540"/>
        <dbReference type="ChEBI" id="CHEBI:18277"/>
        <dbReference type="ChEBI" id="CHEBI:58613"/>
        <dbReference type="EC" id="5.3.1.24"/>
    </reaction>
</comment>
<dbReference type="Gene3D" id="3.20.20.70">
    <property type="entry name" value="Aldolase class I"/>
    <property type="match status" value="1"/>
</dbReference>
<evidence type="ECO:0000256" key="7">
    <source>
        <dbReference type="ARBA" id="ARBA00022822"/>
    </source>
</evidence>
<organism evidence="12 13">
    <name type="scientific">Candidatus Endonucleibacter bathymodioli</name>
    <dbReference type="NCBI Taxonomy" id="539814"/>
    <lineage>
        <taxon>Bacteria</taxon>
        <taxon>Pseudomonadati</taxon>
        <taxon>Pseudomonadota</taxon>
        <taxon>Gammaproteobacteria</taxon>
        <taxon>Oceanospirillales</taxon>
        <taxon>Endozoicomonadaceae</taxon>
        <taxon>Candidatus Endonucleibacter</taxon>
    </lineage>
</organism>
<dbReference type="EC" id="5.3.1.24" evidence="4 10"/>
<evidence type="ECO:0000256" key="4">
    <source>
        <dbReference type="ARBA" id="ARBA00012572"/>
    </source>
</evidence>
<keyword evidence="9 10" id="KW-0413">Isomerase</keyword>
<feature type="domain" description="N-(5'phosphoribosyl) anthranilate isomerase (PRAI)" evidence="11">
    <location>
        <begin position="7"/>
        <end position="201"/>
    </location>
</feature>
<dbReference type="InterPro" id="IPR011060">
    <property type="entry name" value="RibuloseP-bd_barrel"/>
</dbReference>
<dbReference type="PANTHER" id="PTHR42894">
    <property type="entry name" value="N-(5'-PHOSPHORIBOSYL)ANTHRANILATE ISOMERASE"/>
    <property type="match status" value="1"/>
</dbReference>
<dbReference type="EMBL" id="JASXSV010000008">
    <property type="protein sequence ID" value="MDP0588887.1"/>
    <property type="molecule type" value="Genomic_DNA"/>
</dbReference>
<dbReference type="Proteomes" id="UP001178148">
    <property type="component" value="Unassembled WGS sequence"/>
</dbReference>
<keyword evidence="13" id="KW-1185">Reference proteome</keyword>
<evidence type="ECO:0000256" key="9">
    <source>
        <dbReference type="ARBA" id="ARBA00023235"/>
    </source>
</evidence>
<dbReference type="NCBIfam" id="NF002298">
    <property type="entry name" value="PRK01222.1-4"/>
    <property type="match status" value="1"/>
</dbReference>
<keyword evidence="8 10" id="KW-0057">Aromatic amino acid biosynthesis</keyword>
<dbReference type="InterPro" id="IPR013785">
    <property type="entry name" value="Aldolase_TIM"/>
</dbReference>
<evidence type="ECO:0000256" key="8">
    <source>
        <dbReference type="ARBA" id="ARBA00023141"/>
    </source>
</evidence>
<evidence type="ECO:0000256" key="10">
    <source>
        <dbReference type="HAMAP-Rule" id="MF_00135"/>
    </source>
</evidence>
<dbReference type="PANTHER" id="PTHR42894:SF1">
    <property type="entry name" value="N-(5'-PHOSPHORIBOSYL)ANTHRANILATE ISOMERASE"/>
    <property type="match status" value="1"/>
</dbReference>
<evidence type="ECO:0000313" key="13">
    <source>
        <dbReference type="Proteomes" id="UP001178148"/>
    </source>
</evidence>
<name>A0AA90NLS2_9GAMM</name>
<evidence type="ECO:0000256" key="6">
    <source>
        <dbReference type="ARBA" id="ARBA00022605"/>
    </source>
</evidence>
<gene>
    <name evidence="10" type="primary">trpF</name>
    <name evidence="12" type="ORF">QS748_06735</name>
</gene>
<dbReference type="AlphaFoldDB" id="A0AA90NLS2"/>
<comment type="pathway">
    <text evidence="2 10">Amino-acid biosynthesis; L-tryptophan biosynthesis; L-tryptophan from chorismate: step 3/5.</text>
</comment>
<evidence type="ECO:0000256" key="2">
    <source>
        <dbReference type="ARBA" id="ARBA00004664"/>
    </source>
</evidence>
<keyword evidence="7 10" id="KW-0822">Tryptophan biosynthesis</keyword>
<reference evidence="12 13" key="1">
    <citation type="journal article" date="2023" name="bioRxiv">
        <title>An intranuclear bacterial parasite of deep-sea mussels expresses apoptosis inhibitors acquired from its host.</title>
        <authorList>
            <person name="Gonzalez Porras M.A."/>
            <person name="Assie A."/>
            <person name="Tietjen M."/>
            <person name="Violette M."/>
            <person name="Kleiner M."/>
            <person name="Gruber-Vodicka H."/>
            <person name="Dubilier N."/>
            <person name="Leisch N."/>
        </authorList>
    </citation>
    <scope>NUCLEOTIDE SEQUENCE [LARGE SCALE GENOMIC DNA]</scope>
    <source>
        <strain evidence="12">IAP13</strain>
    </source>
</reference>
<dbReference type="CDD" id="cd00405">
    <property type="entry name" value="PRAI"/>
    <property type="match status" value="1"/>
</dbReference>
<comment type="caution">
    <text evidence="12">The sequence shown here is derived from an EMBL/GenBank/DDBJ whole genome shotgun (WGS) entry which is preliminary data.</text>
</comment>
<comment type="similarity">
    <text evidence="3 10">Belongs to the TrpF family.</text>
</comment>
<evidence type="ECO:0000256" key="3">
    <source>
        <dbReference type="ARBA" id="ARBA00007571"/>
    </source>
</evidence>
<evidence type="ECO:0000256" key="5">
    <source>
        <dbReference type="ARBA" id="ARBA00022272"/>
    </source>
</evidence>
<dbReference type="InterPro" id="IPR001240">
    <property type="entry name" value="PRAI_dom"/>
</dbReference>
<evidence type="ECO:0000313" key="12">
    <source>
        <dbReference type="EMBL" id="MDP0588887.1"/>
    </source>
</evidence>
<evidence type="ECO:0000259" key="11">
    <source>
        <dbReference type="Pfam" id="PF00697"/>
    </source>
</evidence>
<protein>
    <recommendedName>
        <fullName evidence="5 10">N-(5'-phosphoribosyl)anthranilate isomerase</fullName>
        <shortName evidence="10">PRAI</shortName>
        <ecNumber evidence="4 10">5.3.1.24</ecNumber>
    </recommendedName>
</protein>
<dbReference type="GO" id="GO:0000162">
    <property type="term" value="P:L-tryptophan biosynthetic process"/>
    <property type="evidence" value="ECO:0007669"/>
    <property type="project" value="UniProtKB-UniRule"/>
</dbReference>
<dbReference type="GO" id="GO:0004640">
    <property type="term" value="F:phosphoribosylanthranilate isomerase activity"/>
    <property type="evidence" value="ECO:0007669"/>
    <property type="project" value="UniProtKB-UniRule"/>
</dbReference>
<sequence length="205" mass="21599">MIAPRIKVCGISTVHDAVAATDVGIDILGLVFYGESPRFVTIERASDIASSVPPFTLLVGLFVNALESDIAAVLERLPLGLLQFHGDESVADCSRWSIPYIKALRVRPGVSISDMAGAYDSAKGYLLDTYRAGVAGGTGESFDWGLIPDDLKKPVILAGGLNPENIRAAIDTVQPYGVDVSSGVESSPGVKSVEKIKAFIHAAGR</sequence>
<keyword evidence="6 10" id="KW-0028">Amino-acid biosynthesis</keyword>
<dbReference type="Pfam" id="PF00697">
    <property type="entry name" value="PRAI"/>
    <property type="match status" value="1"/>
</dbReference>
<dbReference type="FunFam" id="3.20.20.70:FF:000075">
    <property type="entry name" value="Tryptophan biosynthesis protein TRP1"/>
    <property type="match status" value="1"/>
</dbReference>